<keyword evidence="1" id="KW-0479">Metal-binding</keyword>
<dbReference type="SUPFAM" id="SSF63380">
    <property type="entry name" value="Riboflavin synthase domain-like"/>
    <property type="match status" value="1"/>
</dbReference>
<dbReference type="InterPro" id="IPR001433">
    <property type="entry name" value="OxRdtase_FAD/NAD-bd"/>
</dbReference>
<dbReference type="PANTHER" id="PTHR43513">
    <property type="entry name" value="DIHYDROOROTATE DEHYDROGENASE B (NAD(+)), ELECTRON TRANSFER SUBUNIT"/>
    <property type="match status" value="1"/>
</dbReference>
<dbReference type="InterPro" id="IPR017927">
    <property type="entry name" value="FAD-bd_FR_type"/>
</dbReference>
<keyword evidence="1" id="KW-0001">2Fe-2S</keyword>
<feature type="binding site" evidence="1">
    <location>
        <position position="250"/>
    </location>
    <ligand>
        <name>[2Fe-2S] cluster</name>
        <dbReference type="ChEBI" id="CHEBI:190135"/>
    </ligand>
</feature>
<dbReference type="GO" id="GO:0046872">
    <property type="term" value="F:metal ion binding"/>
    <property type="evidence" value="ECO:0007669"/>
    <property type="project" value="UniProtKB-KW"/>
</dbReference>
<keyword evidence="4" id="KW-1185">Reference proteome</keyword>
<dbReference type="RefSeq" id="WP_135281710.1">
    <property type="nucleotide sequence ID" value="NZ_SRIO01000007.1"/>
</dbReference>
<dbReference type="InterPro" id="IPR017938">
    <property type="entry name" value="Riboflavin_synthase-like_b-brl"/>
</dbReference>
<dbReference type="InterPro" id="IPR019480">
    <property type="entry name" value="Dihydroorotate_DH_Fe-S-bd"/>
</dbReference>
<dbReference type="PIRSF" id="PIRSF006816">
    <property type="entry name" value="Cyc3_hyd_g"/>
    <property type="match status" value="1"/>
</dbReference>
<comment type="cofactor">
    <cofactor evidence="1">
        <name>[2Fe-2S] cluster</name>
        <dbReference type="ChEBI" id="CHEBI:190135"/>
    </cofactor>
    <text evidence="1">Binds 1 [2Fe-2S] cluster per subunit.</text>
</comment>
<dbReference type="Pfam" id="PF10418">
    <property type="entry name" value="DHODB_Fe-S_bind"/>
    <property type="match status" value="1"/>
</dbReference>
<gene>
    <name evidence="3" type="ORF">E4680_07120</name>
</gene>
<dbReference type="GO" id="GO:0016491">
    <property type="term" value="F:oxidoreductase activity"/>
    <property type="evidence" value="ECO:0007669"/>
    <property type="project" value="InterPro"/>
</dbReference>
<sequence>MANQVADCSQSNAALVPAAWRIVSRRDETPDGSVFTWEIRPETGAVPAYRPGQFNMLYAFGVGEVPISISGNGAESGTLMHTMRAVGRVTRAMQTLREGDTIGVRGPFGTAWPVETALGRDLVLVAGGIGLAPLRPVVCYAMRNPLAFQRVFLLIGCRDPQSELFRDDVIAWSRRPHLQVEVTVDRGGPAWRGHVGVVTKRVQRADFDSASAIALLCGPEPMMRFAVLALQQRGVGDERIFVSMERNMQCGVGTCGHCQWGRYILCRDGPVLRYDEVADIFDVREL</sequence>
<dbReference type="AlphaFoldDB" id="A0A4Z0F8N4"/>
<proteinExistence type="predicted"/>
<dbReference type="PRINTS" id="PR00406">
    <property type="entry name" value="CYTB5RDTASE"/>
</dbReference>
<evidence type="ECO:0000313" key="3">
    <source>
        <dbReference type="EMBL" id="TFZ82723.1"/>
    </source>
</evidence>
<dbReference type="GO" id="GO:0050660">
    <property type="term" value="F:flavin adenine dinucleotide binding"/>
    <property type="evidence" value="ECO:0007669"/>
    <property type="project" value="InterPro"/>
</dbReference>
<dbReference type="Pfam" id="PF00175">
    <property type="entry name" value="NAD_binding_1"/>
    <property type="match status" value="1"/>
</dbReference>
<dbReference type="OrthoDB" id="9796486at2"/>
<dbReference type="PROSITE" id="PS51384">
    <property type="entry name" value="FAD_FR"/>
    <property type="match status" value="1"/>
</dbReference>
<evidence type="ECO:0000313" key="4">
    <source>
        <dbReference type="Proteomes" id="UP000297890"/>
    </source>
</evidence>
<feature type="binding site" evidence="1">
    <location>
        <position position="255"/>
    </location>
    <ligand>
        <name>[2Fe-2S] cluster</name>
        <dbReference type="ChEBI" id="CHEBI:190135"/>
    </ligand>
</feature>
<dbReference type="InterPro" id="IPR012165">
    <property type="entry name" value="Cyt_c3_hydrogenase_gsu"/>
</dbReference>
<dbReference type="InterPro" id="IPR039261">
    <property type="entry name" value="FNR_nucleotide-bd"/>
</dbReference>
<feature type="domain" description="FAD-binding FR-type" evidence="2">
    <location>
        <begin position="15"/>
        <end position="114"/>
    </location>
</feature>
<evidence type="ECO:0000259" key="2">
    <source>
        <dbReference type="PROSITE" id="PS51384"/>
    </source>
</evidence>
<organism evidence="3 4">
    <name type="scientific">Candidatus Macondimonas diazotrophica</name>
    <dbReference type="NCBI Taxonomy" id="2305248"/>
    <lineage>
        <taxon>Bacteria</taxon>
        <taxon>Pseudomonadati</taxon>
        <taxon>Pseudomonadota</taxon>
        <taxon>Gammaproteobacteria</taxon>
        <taxon>Chromatiales</taxon>
        <taxon>Ectothiorhodospiraceae</taxon>
        <taxon>Candidatus Macondimonas</taxon>
    </lineage>
</organism>
<keyword evidence="1" id="KW-0411">Iron-sulfur</keyword>
<dbReference type="Gene3D" id="3.40.50.80">
    <property type="entry name" value="Nucleotide-binding domain of ferredoxin-NADP reductase (FNR) module"/>
    <property type="match status" value="1"/>
</dbReference>
<dbReference type="EMBL" id="SRIO01000007">
    <property type="protein sequence ID" value="TFZ82723.1"/>
    <property type="molecule type" value="Genomic_DNA"/>
</dbReference>
<feature type="binding site" evidence="1">
    <location>
        <position position="266"/>
    </location>
    <ligand>
        <name>[2Fe-2S] cluster</name>
        <dbReference type="ChEBI" id="CHEBI:190135"/>
    </ligand>
</feature>
<dbReference type="GO" id="GO:0006221">
    <property type="term" value="P:pyrimidine nucleotide biosynthetic process"/>
    <property type="evidence" value="ECO:0007669"/>
    <property type="project" value="InterPro"/>
</dbReference>
<keyword evidence="1" id="KW-0408">Iron</keyword>
<feature type="binding site" evidence="1">
    <location>
        <position position="258"/>
    </location>
    <ligand>
        <name>[2Fe-2S] cluster</name>
        <dbReference type="ChEBI" id="CHEBI:190135"/>
    </ligand>
</feature>
<dbReference type="GO" id="GO:0051537">
    <property type="term" value="F:2 iron, 2 sulfur cluster binding"/>
    <property type="evidence" value="ECO:0007669"/>
    <property type="project" value="UniProtKB-KW"/>
</dbReference>
<dbReference type="InterPro" id="IPR050353">
    <property type="entry name" value="PyrK_electron_transfer"/>
</dbReference>
<accession>A0A4Z0F8N4</accession>
<dbReference type="PANTHER" id="PTHR43513:SF1">
    <property type="entry name" value="ANAEROBIC SULFITE REDUCTASE SUBUNIT B"/>
    <property type="match status" value="1"/>
</dbReference>
<dbReference type="Proteomes" id="UP000297890">
    <property type="component" value="Unassembled WGS sequence"/>
</dbReference>
<evidence type="ECO:0000256" key="1">
    <source>
        <dbReference type="PIRSR" id="PIRSR006816-2"/>
    </source>
</evidence>
<comment type="caution">
    <text evidence="3">The sequence shown here is derived from an EMBL/GenBank/DDBJ whole genome shotgun (WGS) entry which is preliminary data.</text>
</comment>
<dbReference type="Gene3D" id="2.40.30.10">
    <property type="entry name" value="Translation factors"/>
    <property type="match status" value="1"/>
</dbReference>
<name>A0A4Z0F8N4_9GAMM</name>
<reference evidence="3 4" key="1">
    <citation type="journal article" date="2019" name="ISME J.">
        <title>Candidatus Macondimonas diazotrophica, a novel gammaproteobacterial genus dominating crude-oil-contaminated coastal sediments.</title>
        <authorList>
            <person name="Karthikeyan S."/>
            <person name="Konstantinidis K."/>
        </authorList>
    </citation>
    <scope>NUCLEOTIDE SEQUENCE [LARGE SCALE GENOMIC DNA]</scope>
    <source>
        <strain evidence="3 4">KTK01</strain>
    </source>
</reference>
<dbReference type="SUPFAM" id="SSF52343">
    <property type="entry name" value="Ferredoxin reductase-like, C-terminal NADP-linked domain"/>
    <property type="match status" value="1"/>
</dbReference>
<dbReference type="CDD" id="cd06221">
    <property type="entry name" value="sulfite_reductase_like"/>
    <property type="match status" value="1"/>
</dbReference>
<protein>
    <submittedName>
        <fullName evidence="3">Ni/Fe hydrogenase subunit gamma</fullName>
    </submittedName>
</protein>